<dbReference type="AlphaFoldDB" id="A0A1W6ZCL4"/>
<evidence type="ECO:0008006" key="3">
    <source>
        <dbReference type="Google" id="ProtNLM"/>
    </source>
</evidence>
<dbReference type="EMBL" id="CP021111">
    <property type="protein sequence ID" value="ARP95069.1"/>
    <property type="molecule type" value="Genomic_DNA"/>
</dbReference>
<dbReference type="KEGG" id="bgm:CAL15_12205"/>
<proteinExistence type="predicted"/>
<dbReference type="InterPro" id="IPR025148">
    <property type="entry name" value="AtzG-like"/>
</dbReference>
<name>A0A1W6ZCL4_9BORD</name>
<dbReference type="STRING" id="463040.CAL15_12205"/>
<accession>A0A1W6ZCL4</accession>
<sequence>MSDDAAIVQYVRASAELLSLPLDEPAVQRVAAHLGRTAAMAAMLDGAMLAPEDEPAALYCPAPFPQEPQ</sequence>
<evidence type="ECO:0000313" key="1">
    <source>
        <dbReference type="EMBL" id="ARP95069.1"/>
    </source>
</evidence>
<gene>
    <name evidence="1" type="ORF">CAL15_12205</name>
</gene>
<protein>
    <recommendedName>
        <fullName evidence="3">DUF4089 domain-containing protein</fullName>
    </recommendedName>
</protein>
<dbReference type="Proteomes" id="UP000194161">
    <property type="component" value="Chromosome"/>
</dbReference>
<evidence type="ECO:0000313" key="2">
    <source>
        <dbReference type="Proteomes" id="UP000194161"/>
    </source>
</evidence>
<dbReference type="OrthoDB" id="8640233at2"/>
<dbReference type="RefSeq" id="WP_086078833.1">
    <property type="nucleotide sequence ID" value="NZ_CP021111.1"/>
</dbReference>
<organism evidence="1 2">
    <name type="scientific">Bordetella genomosp. 13</name>
    <dbReference type="NCBI Taxonomy" id="463040"/>
    <lineage>
        <taxon>Bacteria</taxon>
        <taxon>Pseudomonadati</taxon>
        <taxon>Pseudomonadota</taxon>
        <taxon>Betaproteobacteria</taxon>
        <taxon>Burkholderiales</taxon>
        <taxon>Alcaligenaceae</taxon>
        <taxon>Bordetella</taxon>
    </lineage>
</organism>
<keyword evidence="2" id="KW-1185">Reference proteome</keyword>
<reference evidence="1 2" key="1">
    <citation type="submission" date="2017-05" db="EMBL/GenBank/DDBJ databases">
        <title>Complete and WGS of Bordetella genogroups.</title>
        <authorList>
            <person name="Spilker T."/>
            <person name="LiPuma J."/>
        </authorList>
    </citation>
    <scope>NUCLEOTIDE SEQUENCE [LARGE SCALE GENOMIC DNA]</scope>
    <source>
        <strain evidence="1 2">AU7206</strain>
    </source>
</reference>
<dbReference type="Pfam" id="PF13318">
    <property type="entry name" value="AtzG-like"/>
    <property type="match status" value="1"/>
</dbReference>